<evidence type="ECO:0000313" key="11">
    <source>
        <dbReference type="EMBL" id="WFD16123.1"/>
    </source>
</evidence>
<evidence type="ECO:0000256" key="2">
    <source>
        <dbReference type="ARBA" id="ARBA00010897"/>
    </source>
</evidence>
<comment type="PTM">
    <text evidence="8">Transiently phosphorylated on a His residue during the reaction cycle. Phosphorylation strongly increases the affinity for substrates and increases the rate of nicotinate D-ribonucleotide production. Dephosphorylation regenerates the low-affinity form of the enzyme, leading to product release.</text>
</comment>
<comment type="pathway">
    <text evidence="1 8">Cofactor biosynthesis; NAD(+) biosynthesis; nicotinate D-ribonucleotide from nicotinate: step 1/1.</text>
</comment>
<organism evidence="11 12">
    <name type="scientific">Malassezia arunalokei</name>
    <dbReference type="NCBI Taxonomy" id="1514897"/>
    <lineage>
        <taxon>Eukaryota</taxon>
        <taxon>Fungi</taxon>
        <taxon>Dikarya</taxon>
        <taxon>Basidiomycota</taxon>
        <taxon>Ustilaginomycotina</taxon>
        <taxon>Malasseziomycetes</taxon>
        <taxon>Malasseziales</taxon>
        <taxon>Malasseziaceae</taxon>
        <taxon>Malassezia</taxon>
    </lineage>
</organism>
<dbReference type="Pfam" id="PF04095">
    <property type="entry name" value="NAPRTase"/>
    <property type="match status" value="1"/>
</dbReference>
<dbReference type="InterPro" id="IPR041525">
    <property type="entry name" value="N/Namide_PRibTrfase"/>
</dbReference>
<dbReference type="Proteomes" id="UP001217582">
    <property type="component" value="Chromosome 4"/>
</dbReference>
<dbReference type="InterPro" id="IPR040727">
    <property type="entry name" value="NAPRTase_N"/>
</dbReference>
<feature type="domain" description="Nicotinate phosphoribosyltransferase N-terminal" evidence="10">
    <location>
        <begin position="162"/>
        <end position="263"/>
    </location>
</feature>
<accession>A0AAJ5Z154</accession>
<keyword evidence="6 8" id="KW-0662">Pyridine nucleotide biosynthesis</keyword>
<dbReference type="InterPro" id="IPR036068">
    <property type="entry name" value="Nicotinate_pribotase-like_C"/>
</dbReference>
<dbReference type="AlphaFoldDB" id="A0AAJ5Z154"/>
<dbReference type="GO" id="GO:0004516">
    <property type="term" value="F:nicotinate phosphoribosyltransferase activity"/>
    <property type="evidence" value="ECO:0007669"/>
    <property type="project" value="UniProtKB-UniRule"/>
</dbReference>
<keyword evidence="12" id="KW-1185">Reference proteome</keyword>
<sequence>MPRPAPPPPPPAQPGEYIQTAATGNKISRRSCIYGASNIVLGGKCIVHTGAMIRGDLVRVLRTQGSSSSVVIVTGRYLCLEQGSILHPPAKTYQGVFSYFPMRIGDYVRIGAHSIVEAAQIGSHVDIGERCIIVCGIQLTTARLVGTLPESFTSSHELDSHHFTNRASDMLFTRECADQIQLAINHLGTLRLTPDELEWLRTSCAYLREPYLSFLREFALRPAEQVQLCYTPVNDTHGTLGIDIRGAWKDVILYEVPVMAIISETYFAMCDTDWRLDGQREQAYHKGRDLLEHGIVLSEFGTRRRRSLATHEAVMDGLVQAHKDVQAAHMPKAGRLLGTSNVYLAKKYGLVPSGTIAHEWTMGIATLMGYEHSNLHALLLWDKVYQPPAFTPTQPSEDLTIALTDTFSTKVFWEDITSNPLGSDILKRWRGLRQDSGDSGAFVQHALDMYRKMGIDPSTKLVIFSDGLNVSRCKELQRMAEECGIRAGFGVGTNLTNDFCRVSDGTQSRALNMVIKLSSVQGKPAIKISDDLTKNTGDPDEVAYVQL</sequence>
<keyword evidence="5 8" id="KW-0436">Ligase</keyword>
<evidence type="ECO:0000256" key="7">
    <source>
        <dbReference type="ARBA" id="ARBA00048668"/>
    </source>
</evidence>
<dbReference type="EMBL" id="CP119919">
    <property type="protein sequence ID" value="WFD16123.1"/>
    <property type="molecule type" value="Genomic_DNA"/>
</dbReference>
<dbReference type="InterPro" id="IPR007229">
    <property type="entry name" value="Nic_PRibTrfase-Fam"/>
</dbReference>
<dbReference type="SUPFAM" id="SSF54675">
    <property type="entry name" value="Nicotinate/Quinolinate PRTase N-terminal domain-like"/>
    <property type="match status" value="1"/>
</dbReference>
<evidence type="ECO:0000256" key="1">
    <source>
        <dbReference type="ARBA" id="ARBA00004952"/>
    </source>
</evidence>
<evidence type="ECO:0000256" key="4">
    <source>
        <dbReference type="ARBA" id="ARBA00022553"/>
    </source>
</evidence>
<reference evidence="11 12" key="1">
    <citation type="submission" date="2023-03" db="EMBL/GenBank/DDBJ databases">
        <title>Mating type loci evolution in Malassezia.</title>
        <authorList>
            <person name="Coelho M.A."/>
        </authorList>
    </citation>
    <scope>NUCLEOTIDE SEQUENCE [LARGE SCALE GENOMIC DNA]</scope>
    <source>
        <strain evidence="11 12">CBS 13387</strain>
    </source>
</reference>
<dbReference type="Pfam" id="PF17767">
    <property type="entry name" value="NAPRTase_N"/>
    <property type="match status" value="1"/>
</dbReference>
<dbReference type="Gene3D" id="2.160.10.10">
    <property type="entry name" value="Hexapeptide repeat proteins"/>
    <property type="match status" value="1"/>
</dbReference>
<evidence type="ECO:0000259" key="10">
    <source>
        <dbReference type="Pfam" id="PF17767"/>
    </source>
</evidence>
<keyword evidence="11" id="KW-0328">Glycosyltransferase</keyword>
<dbReference type="GO" id="GO:0034355">
    <property type="term" value="P:NAD+ biosynthetic process via the salvage pathway"/>
    <property type="evidence" value="ECO:0007669"/>
    <property type="project" value="TreeGrafter"/>
</dbReference>
<keyword evidence="4" id="KW-0597">Phosphoprotein</keyword>
<dbReference type="GO" id="GO:0005829">
    <property type="term" value="C:cytosol"/>
    <property type="evidence" value="ECO:0007669"/>
    <property type="project" value="TreeGrafter"/>
</dbReference>
<dbReference type="EC" id="6.3.4.21" evidence="3 8"/>
<dbReference type="SUPFAM" id="SSF51161">
    <property type="entry name" value="Trimeric LpxA-like enzymes"/>
    <property type="match status" value="1"/>
</dbReference>
<dbReference type="SUPFAM" id="SSF51690">
    <property type="entry name" value="Nicotinate/Quinolinate PRTase C-terminal domain-like"/>
    <property type="match status" value="1"/>
</dbReference>
<evidence type="ECO:0000259" key="9">
    <source>
        <dbReference type="Pfam" id="PF04095"/>
    </source>
</evidence>
<dbReference type="NCBIfam" id="TIGR01514">
    <property type="entry name" value="NAPRTase"/>
    <property type="match status" value="1"/>
</dbReference>
<dbReference type="InterPro" id="IPR011004">
    <property type="entry name" value="Trimer_LpxA-like_sf"/>
</dbReference>
<protein>
    <recommendedName>
        <fullName evidence="3 8">Nicotinate phosphoribosyltransferase</fullName>
        <ecNumber evidence="3 8">6.3.4.21</ecNumber>
    </recommendedName>
</protein>
<evidence type="ECO:0000256" key="3">
    <source>
        <dbReference type="ARBA" id="ARBA00013236"/>
    </source>
</evidence>
<evidence type="ECO:0000256" key="5">
    <source>
        <dbReference type="ARBA" id="ARBA00022598"/>
    </source>
</evidence>
<dbReference type="PANTHER" id="PTHR11098:SF1">
    <property type="entry name" value="NICOTINATE PHOSPHORIBOSYLTRANSFERASE"/>
    <property type="match status" value="1"/>
</dbReference>
<dbReference type="Pfam" id="PF21711">
    <property type="entry name" value="DCTN5"/>
    <property type="match status" value="1"/>
</dbReference>
<gene>
    <name evidence="11" type="primary">NPT1</name>
    <name evidence="11" type="ORF">MARU1_002159</name>
</gene>
<feature type="domain" description="Nicotinate/nicotinamide phosphoribosyltransferase" evidence="9">
    <location>
        <begin position="297"/>
        <end position="545"/>
    </location>
</feature>
<keyword evidence="11" id="KW-0808">Transferase</keyword>
<comment type="function">
    <text evidence="8">Catalyzes the synthesis of beta-nicotinate D-ribonucleotide from nicotinate and 5-phospho-D-ribose 1-phosphate at the expense of ATP.</text>
</comment>
<evidence type="ECO:0000256" key="8">
    <source>
        <dbReference type="RuleBase" id="RU003838"/>
    </source>
</evidence>
<comment type="similarity">
    <text evidence="2 8">Belongs to the NAPRTase family.</text>
</comment>
<evidence type="ECO:0000256" key="6">
    <source>
        <dbReference type="ARBA" id="ARBA00022642"/>
    </source>
</evidence>
<dbReference type="InterPro" id="IPR006406">
    <property type="entry name" value="Nic_PRibTrfase"/>
</dbReference>
<evidence type="ECO:0000313" key="12">
    <source>
        <dbReference type="Proteomes" id="UP001217582"/>
    </source>
</evidence>
<dbReference type="GO" id="GO:0016757">
    <property type="term" value="F:glycosyltransferase activity"/>
    <property type="evidence" value="ECO:0007669"/>
    <property type="project" value="UniProtKB-KW"/>
</dbReference>
<proteinExistence type="inferred from homology"/>
<dbReference type="Gene3D" id="3.20.140.10">
    <property type="entry name" value="nicotinate phosphoribosyltransferase"/>
    <property type="match status" value="1"/>
</dbReference>
<dbReference type="PANTHER" id="PTHR11098">
    <property type="entry name" value="NICOTINATE PHOSPHORIBOSYLTRANSFERASE"/>
    <property type="match status" value="1"/>
</dbReference>
<name>A0AAJ5Z154_9BASI</name>
<comment type="catalytic activity">
    <reaction evidence="7 8">
        <text>5-phospho-alpha-D-ribose 1-diphosphate + nicotinate + ATP + H2O = nicotinate beta-D-ribonucleotide + ADP + phosphate + diphosphate</text>
        <dbReference type="Rhea" id="RHEA:36163"/>
        <dbReference type="ChEBI" id="CHEBI:15377"/>
        <dbReference type="ChEBI" id="CHEBI:30616"/>
        <dbReference type="ChEBI" id="CHEBI:32544"/>
        <dbReference type="ChEBI" id="CHEBI:33019"/>
        <dbReference type="ChEBI" id="CHEBI:43474"/>
        <dbReference type="ChEBI" id="CHEBI:57502"/>
        <dbReference type="ChEBI" id="CHEBI:58017"/>
        <dbReference type="ChEBI" id="CHEBI:456216"/>
        <dbReference type="EC" id="6.3.4.21"/>
    </reaction>
</comment>